<feature type="compositionally biased region" description="Polar residues" evidence="12">
    <location>
        <begin position="973"/>
        <end position="982"/>
    </location>
</feature>
<feature type="coiled-coil region" evidence="11">
    <location>
        <begin position="340"/>
        <end position="406"/>
    </location>
</feature>
<keyword evidence="9" id="KW-0131">Cell cycle</keyword>
<dbReference type="GeneID" id="100893684"/>
<name>A0A7M7HJU4_STRPU</name>
<evidence type="ECO:0000256" key="8">
    <source>
        <dbReference type="ARBA" id="ARBA00023212"/>
    </source>
</evidence>
<keyword evidence="6" id="KW-0498">Mitosis</keyword>
<feature type="region of interest" description="Disordered" evidence="12">
    <location>
        <begin position="417"/>
        <end position="444"/>
    </location>
</feature>
<feature type="region of interest" description="Disordered" evidence="12">
    <location>
        <begin position="617"/>
        <end position="657"/>
    </location>
</feature>
<keyword evidence="7 11" id="KW-0175">Coiled coil</keyword>
<feature type="region of interest" description="Disordered" evidence="12">
    <location>
        <begin position="1"/>
        <end position="28"/>
    </location>
</feature>
<evidence type="ECO:0000256" key="4">
    <source>
        <dbReference type="ARBA" id="ARBA00022490"/>
    </source>
</evidence>
<sequence>MSFVRMPRRSQSLSGRTKRAKKKKATWDSTTSDLTVHKLSKDELDRRHAVHQSTNIDVIKEEKRRKAALKAQKERSLSEGNQAGLLREILYDEKQLNDALAHSDRVMSVVKDLFYDDPKRLKAIPHITRAPGGDAEKRRAGPIAEKGPHTSYLDVLSESVMDPSALNEYQRENDSEEEEETDEEEEEDGETPVFDSKLDVDRFQSYIHRAAAQQHEKHDRIQSKYQSNKENMDPIATPERSPLTPSQRNAINDTAKAKKKMRSRSKAEGQSSLLDITQKTKPDDLKMYLTELMTACSAFDKTRGEAETVDASHSFTSGFPQLSGYTAFLVQTLTKILKHLTQSETRLDQEREARRGLEQEIAQQRKLIDAMTVDMMQSQELNIKIQAEARKQINQMEQRLQIVEHLLVNREFLEEKVSPPTAGKDKEDIPERGPGFSQDPAVSKPVSTATTVHLTTSNQFKTVQNSGLNTGSSTMISSALDSLQATPLTKSTLPIKNAGHIVSGVTGAQSNTSQVQFTTTTSLATSRNVFKSTTGTGHQVASGHQVPHLSQHTMERLMSSRPGQGRGNVHFEGNLKNIQTNVPSGMQSSRLLQSGDDQRAMDGIGSMSGFGVSSMMSSSVLKGTDPRSQGSGTFKQVPGAFTGSRQQTDTLTTSSGQHLRPIQPAMLLSPPRQKDRRDFIKPPGYQSQPLMSAPYGITPGAITSTNIGSNLSGGLKGSTHQPQAVFFGSRSQFSNDPSYAVRSSDPINKSRHPPQAPLLNNYTPNPDGQKEGAPSTISMDSSSTRYLSLPGNHGETNVVKNILQQGASDTTNRHHPSHVHPDRVGPNGQDRQHQQLSRNVHPIAMETVYESSLDGTVEPAGREDNSVDMNEKIASLSRQRVEAQARLEHLKDVYGGEDGMTAPQRPTTSGGEATDRRISTKPTGVLIGASPPVSPIAREVPSQRPMPTGTSHAASEGRTIHVSMPKLSELEISATSTPASKRSSIGSGGPSPGINQHDWKTPLKNSPEKEQFFALKAHIST</sequence>
<reference evidence="14" key="1">
    <citation type="submission" date="2015-02" db="EMBL/GenBank/DDBJ databases">
        <title>Genome sequencing for Strongylocentrotus purpuratus.</title>
        <authorList>
            <person name="Murali S."/>
            <person name="Liu Y."/>
            <person name="Vee V."/>
            <person name="English A."/>
            <person name="Wang M."/>
            <person name="Skinner E."/>
            <person name="Han Y."/>
            <person name="Muzny D.M."/>
            <person name="Worley K.C."/>
            <person name="Gibbs R.A."/>
        </authorList>
    </citation>
    <scope>NUCLEOTIDE SEQUENCE</scope>
</reference>
<dbReference type="InterPro" id="IPR031387">
    <property type="entry name" value="SPICE1"/>
</dbReference>
<dbReference type="GO" id="GO:0051301">
    <property type="term" value="P:cell division"/>
    <property type="evidence" value="ECO:0007669"/>
    <property type="project" value="UniProtKB-KW"/>
</dbReference>
<feature type="coiled-coil region" evidence="11">
    <location>
        <begin position="866"/>
        <end position="893"/>
    </location>
</feature>
<feature type="region of interest" description="Disordered" evidence="12">
    <location>
        <begin position="210"/>
        <end position="272"/>
    </location>
</feature>
<organism evidence="13 14">
    <name type="scientific">Strongylocentrotus purpuratus</name>
    <name type="common">Purple sea urchin</name>
    <dbReference type="NCBI Taxonomy" id="7668"/>
    <lineage>
        <taxon>Eukaryota</taxon>
        <taxon>Metazoa</taxon>
        <taxon>Echinodermata</taxon>
        <taxon>Eleutherozoa</taxon>
        <taxon>Echinozoa</taxon>
        <taxon>Echinoidea</taxon>
        <taxon>Euechinoidea</taxon>
        <taxon>Echinacea</taxon>
        <taxon>Camarodonta</taxon>
        <taxon>Echinidea</taxon>
        <taxon>Strongylocentrotidae</taxon>
        <taxon>Strongylocentrotus</taxon>
    </lineage>
</organism>
<reference evidence="13" key="2">
    <citation type="submission" date="2021-01" db="UniProtKB">
        <authorList>
            <consortium name="EnsemblMetazoa"/>
        </authorList>
    </citation>
    <scope>IDENTIFICATION</scope>
</reference>
<keyword evidence="5" id="KW-0132">Cell division</keyword>
<dbReference type="PANTHER" id="PTHR31167">
    <property type="entry name" value="SPINDLE AND CENTRIOLE ASSOCIATED PROTEIN 1 SPICE1"/>
    <property type="match status" value="1"/>
</dbReference>
<evidence type="ECO:0000256" key="12">
    <source>
        <dbReference type="SAM" id="MobiDB-lite"/>
    </source>
</evidence>
<feature type="region of interest" description="Disordered" evidence="12">
    <location>
        <begin position="128"/>
        <end position="151"/>
    </location>
</feature>
<dbReference type="Pfam" id="PF15678">
    <property type="entry name" value="SPICE"/>
    <property type="match status" value="1"/>
</dbReference>
<feature type="region of interest" description="Disordered" evidence="12">
    <location>
        <begin position="808"/>
        <end position="834"/>
    </location>
</feature>
<dbReference type="AlphaFoldDB" id="A0A7M7HJU4"/>
<evidence type="ECO:0000256" key="10">
    <source>
        <dbReference type="ARBA" id="ARBA00030722"/>
    </source>
</evidence>
<dbReference type="PANTHER" id="PTHR31167:SF3">
    <property type="entry name" value="SPINDLE AND CENTRIOLE-ASSOCIATED PROTEIN 1"/>
    <property type="match status" value="1"/>
</dbReference>
<evidence type="ECO:0000256" key="2">
    <source>
        <dbReference type="ARBA" id="ARBA00004186"/>
    </source>
</evidence>
<feature type="compositionally biased region" description="Basic and acidic residues" evidence="12">
    <location>
        <begin position="417"/>
        <end position="431"/>
    </location>
</feature>
<feature type="compositionally biased region" description="Acidic residues" evidence="12">
    <location>
        <begin position="174"/>
        <end position="190"/>
    </location>
</feature>
<keyword evidence="14" id="KW-1185">Reference proteome</keyword>
<feature type="compositionally biased region" description="Basic and acidic residues" evidence="12">
    <location>
        <begin position="997"/>
        <end position="1011"/>
    </location>
</feature>
<evidence type="ECO:0000256" key="5">
    <source>
        <dbReference type="ARBA" id="ARBA00022618"/>
    </source>
</evidence>
<keyword evidence="8" id="KW-0206">Cytoskeleton</keyword>
<proteinExistence type="predicted"/>
<keyword evidence="4" id="KW-0963">Cytoplasm</keyword>
<feature type="compositionally biased region" description="Polar residues" evidence="12">
    <location>
        <begin position="643"/>
        <end position="657"/>
    </location>
</feature>
<evidence type="ECO:0000256" key="6">
    <source>
        <dbReference type="ARBA" id="ARBA00022776"/>
    </source>
</evidence>
<dbReference type="GO" id="GO:0005814">
    <property type="term" value="C:centriole"/>
    <property type="evidence" value="ECO:0007669"/>
    <property type="project" value="UniProtKB-SubCell"/>
</dbReference>
<feature type="region of interest" description="Disordered" evidence="12">
    <location>
        <begin position="167"/>
        <end position="197"/>
    </location>
</feature>
<comment type="subcellular location">
    <subcellularLocation>
        <location evidence="1">Cytoplasm</location>
        <location evidence="1">Cytoskeleton</location>
        <location evidence="1">Microtubule organizing center</location>
        <location evidence="1">Centrosome</location>
        <location evidence="1">Centriole</location>
    </subcellularLocation>
    <subcellularLocation>
        <location evidence="2">Cytoplasm</location>
        <location evidence="2">Cytoskeleton</location>
        <location evidence="2">Spindle</location>
    </subcellularLocation>
</comment>
<evidence type="ECO:0000256" key="9">
    <source>
        <dbReference type="ARBA" id="ARBA00023306"/>
    </source>
</evidence>
<accession>A0A7M7HJU4</accession>
<feature type="compositionally biased region" description="Polar residues" evidence="12">
    <location>
        <begin position="243"/>
        <end position="252"/>
    </location>
</feature>
<dbReference type="Proteomes" id="UP000007110">
    <property type="component" value="Unassembled WGS sequence"/>
</dbReference>
<evidence type="ECO:0000256" key="7">
    <source>
        <dbReference type="ARBA" id="ARBA00023054"/>
    </source>
</evidence>
<evidence type="ECO:0000256" key="3">
    <source>
        <dbReference type="ARBA" id="ARBA00018313"/>
    </source>
</evidence>
<evidence type="ECO:0000256" key="1">
    <source>
        <dbReference type="ARBA" id="ARBA00004114"/>
    </source>
</evidence>
<evidence type="ECO:0000256" key="11">
    <source>
        <dbReference type="SAM" id="Coils"/>
    </source>
</evidence>
<evidence type="ECO:0000313" key="13">
    <source>
        <dbReference type="EnsemblMetazoa" id="XP_011671417"/>
    </source>
</evidence>
<dbReference type="GO" id="GO:0005819">
    <property type="term" value="C:spindle"/>
    <property type="evidence" value="ECO:0007669"/>
    <property type="project" value="UniProtKB-SubCell"/>
</dbReference>
<dbReference type="EnsemblMetazoa" id="XM_011673115">
    <property type="protein sequence ID" value="XP_011671417"/>
    <property type="gene ID" value="LOC100893684"/>
</dbReference>
<feature type="region of interest" description="Disordered" evidence="12">
    <location>
        <begin position="729"/>
        <end position="794"/>
    </location>
</feature>
<feature type="compositionally biased region" description="Polar residues" evidence="12">
    <location>
        <begin position="775"/>
        <end position="786"/>
    </location>
</feature>
<dbReference type="RefSeq" id="XP_011671417.2">
    <property type="nucleotide sequence ID" value="XM_011673115.2"/>
</dbReference>
<evidence type="ECO:0000313" key="14">
    <source>
        <dbReference type="Proteomes" id="UP000007110"/>
    </source>
</evidence>
<dbReference type="GO" id="GO:0090307">
    <property type="term" value="P:mitotic spindle assembly"/>
    <property type="evidence" value="ECO:0007669"/>
    <property type="project" value="InterPro"/>
</dbReference>
<feature type="region of interest" description="Disordered" evidence="12">
    <location>
        <begin position="895"/>
        <end position="1021"/>
    </location>
</feature>
<protein>
    <recommendedName>
        <fullName evidence="3">Spindle and centriole-associated protein 1</fullName>
    </recommendedName>
    <alternativeName>
        <fullName evidence="10">Coiled-coil domain-containing protein 52</fullName>
    </alternativeName>
</protein>